<reference evidence="2" key="1">
    <citation type="submission" date="2023-10" db="EMBL/GenBank/DDBJ databases">
        <authorList>
            <person name="Chen Y."/>
            <person name="Shah S."/>
            <person name="Dougan E. K."/>
            <person name="Thang M."/>
            <person name="Chan C."/>
        </authorList>
    </citation>
    <scope>NUCLEOTIDE SEQUENCE [LARGE SCALE GENOMIC DNA]</scope>
</reference>
<keyword evidence="3" id="KW-1185">Reference proteome</keyword>
<feature type="region of interest" description="Disordered" evidence="1">
    <location>
        <begin position="190"/>
        <end position="231"/>
    </location>
</feature>
<evidence type="ECO:0000313" key="2">
    <source>
        <dbReference type="EMBL" id="CAK0832926.1"/>
    </source>
</evidence>
<evidence type="ECO:0000256" key="1">
    <source>
        <dbReference type="SAM" id="MobiDB-lite"/>
    </source>
</evidence>
<comment type="caution">
    <text evidence="2">The sequence shown here is derived from an EMBL/GenBank/DDBJ whole genome shotgun (WGS) entry which is preliminary data.</text>
</comment>
<evidence type="ECO:0008006" key="4">
    <source>
        <dbReference type="Google" id="ProtNLM"/>
    </source>
</evidence>
<feature type="compositionally biased region" description="Basic and acidic residues" evidence="1">
    <location>
        <begin position="190"/>
        <end position="205"/>
    </location>
</feature>
<feature type="region of interest" description="Disordered" evidence="1">
    <location>
        <begin position="20"/>
        <end position="85"/>
    </location>
</feature>
<gene>
    <name evidence="2" type="ORF">PCOR1329_LOCUS30774</name>
</gene>
<feature type="compositionally biased region" description="Basic and acidic residues" evidence="1">
    <location>
        <begin position="73"/>
        <end position="85"/>
    </location>
</feature>
<organism evidence="2 3">
    <name type="scientific">Prorocentrum cordatum</name>
    <dbReference type="NCBI Taxonomy" id="2364126"/>
    <lineage>
        <taxon>Eukaryota</taxon>
        <taxon>Sar</taxon>
        <taxon>Alveolata</taxon>
        <taxon>Dinophyceae</taxon>
        <taxon>Prorocentrales</taxon>
        <taxon>Prorocentraceae</taxon>
        <taxon>Prorocentrum</taxon>
    </lineage>
</organism>
<proteinExistence type="predicted"/>
<sequence>MTVTMTAAVIRYMLARDRGCEGSSRPRLRSLGITPGAAGAATAADTPVNPTRSLNSKKDNDPDGGSGQQKVGGDQRRRQTDPERWARRTIGEWMNLDRCDLRLDWNRAESANARDARYLGKPFYGEHDTTHPLSRHANQYKVNDKRIECELVMLYVPKHGATGKRRQTGPLGPTVGKLKTEEITKERITKEKATSEKESRVKVEEVSSEDSFVKAGQSDEEETPCPDADPRARADALGQQITKHDADVPNGGNDVTAFGADVECHKEEINMKYYRWLLEQVTEAGLARDLRAKKLMEFCAEEDSQLGKIAEERKDAKIIRITRKDADLSTKDGLELAKNIATQNPGADILGSLPCTAVSALRNGHIGRQDSQCWRKLEARKRNLKNIVNHFMQVSRIVKINGGDVHFEMPRNCHGWRYFPERTEFSEEMGMEKVNFDACKVGVVNAKGEPIHKPWALWTSRKKLATVLSGKRRPDPGGHGHADRCGKDAFLSGRYSARMARTIWRNIGGPPEMLGMIEELKQGEVWTSEKKDMFENEKEMELTSDEQQQWDGLPTLKQNELMKAAMRLHRNTGHRPPRVLIRMLRRRGASATTIAAVKKIKCSSCIQNQVQRPRPAAVLEPARDPWQAAGIDVKEASKLTLAIKISSVPAQESYWRHSADIGQDRCGMPSVLRIDPEGAFVPRELFDNIAGEGVQAHWQNGIRTVFECAKAMHRDHETDLEAAVHAAVEAHNAVERVDGYSPSQWAFGRDKNWSGTLRKEDHLDIVKCTNKSYMENLSERALPSKIIGERILK</sequence>
<protein>
    <recommendedName>
        <fullName evidence="4">DNA (cytosine-5-)-methyltransferase</fullName>
    </recommendedName>
</protein>
<dbReference type="Proteomes" id="UP001189429">
    <property type="component" value="Unassembled WGS sequence"/>
</dbReference>
<evidence type="ECO:0000313" key="3">
    <source>
        <dbReference type="Proteomes" id="UP001189429"/>
    </source>
</evidence>
<accession>A0ABN9SMC1</accession>
<name>A0ABN9SMC1_9DINO</name>
<feature type="compositionally biased region" description="Low complexity" evidence="1">
    <location>
        <begin position="34"/>
        <end position="47"/>
    </location>
</feature>
<dbReference type="EMBL" id="CAUYUJ010011936">
    <property type="protein sequence ID" value="CAK0832926.1"/>
    <property type="molecule type" value="Genomic_DNA"/>
</dbReference>